<reference evidence="1 2" key="1">
    <citation type="submission" date="2023-07" db="EMBL/GenBank/DDBJ databases">
        <title>Genomic Encyclopedia of Type Strains, Phase IV (KMG-IV): sequencing the most valuable type-strain genomes for metagenomic binning, comparative biology and taxonomic classification.</title>
        <authorList>
            <person name="Goeker M."/>
        </authorList>
    </citation>
    <scope>NUCLEOTIDE SEQUENCE [LARGE SCALE GENOMIC DNA]</scope>
    <source>
        <strain evidence="1 2">DSM 16980</strain>
    </source>
</reference>
<keyword evidence="2" id="KW-1185">Reference proteome</keyword>
<protein>
    <recommendedName>
        <fullName evidence="3">LAGLIDADG homing endonuclease</fullName>
    </recommendedName>
</protein>
<comment type="caution">
    <text evidence="1">The sequence shown here is derived from an EMBL/GenBank/DDBJ whole genome shotgun (WGS) entry which is preliminary data.</text>
</comment>
<evidence type="ECO:0000313" key="2">
    <source>
        <dbReference type="Proteomes" id="UP001239167"/>
    </source>
</evidence>
<evidence type="ECO:0000313" key="1">
    <source>
        <dbReference type="EMBL" id="MDQ0203818.1"/>
    </source>
</evidence>
<proteinExistence type="predicted"/>
<sequence length="204" mass="24130">MSELQLFKIENFIGGNQDWFTDYWMKIGGCGAVTACDLCIYFAMVFREKKLYPYAVEKITKEDYINFSNIMKPYLAPRVHGINKLEIFIEGFNAYLYDKKKKDIHLDGIYSNCPLQNFKDAVRNQLDKKMPVPYLNLKHRDPRLRDYVWHWFWLAGYEEFNNAFMVKVITYGSIHWLSLDQLWDSGYEQKGGIILINMDKSKSA</sequence>
<accession>A0ABT9Y856</accession>
<name>A0ABT9Y856_9FIRM</name>
<dbReference type="Proteomes" id="UP001239167">
    <property type="component" value="Unassembled WGS sequence"/>
</dbReference>
<organism evidence="1 2">
    <name type="scientific">Pectinatus haikarae</name>
    <dbReference type="NCBI Taxonomy" id="349096"/>
    <lineage>
        <taxon>Bacteria</taxon>
        <taxon>Bacillati</taxon>
        <taxon>Bacillota</taxon>
        <taxon>Negativicutes</taxon>
        <taxon>Selenomonadales</taxon>
        <taxon>Selenomonadaceae</taxon>
        <taxon>Pectinatus</taxon>
    </lineage>
</organism>
<dbReference type="RefSeq" id="WP_196604776.1">
    <property type="nucleotide sequence ID" value="NZ_CP116940.1"/>
</dbReference>
<gene>
    <name evidence="1" type="ORF">J2S01_001537</name>
</gene>
<evidence type="ECO:0008006" key="3">
    <source>
        <dbReference type="Google" id="ProtNLM"/>
    </source>
</evidence>
<dbReference type="EMBL" id="JAUSUE010000009">
    <property type="protein sequence ID" value="MDQ0203818.1"/>
    <property type="molecule type" value="Genomic_DNA"/>
</dbReference>